<organism evidence="2 3">
    <name type="scientific">Candidatus Caccoplasma merdipullorum</name>
    <dbReference type="NCBI Taxonomy" id="2840718"/>
    <lineage>
        <taxon>Bacteria</taxon>
        <taxon>Pseudomonadati</taxon>
        <taxon>Bacteroidota</taxon>
        <taxon>Bacteroidia</taxon>
        <taxon>Bacteroidales</taxon>
        <taxon>Bacteroidaceae</taxon>
        <taxon>Bacteroidaceae incertae sedis</taxon>
        <taxon>Candidatus Caccoplasma</taxon>
    </lineage>
</organism>
<dbReference type="Proteomes" id="UP000823636">
    <property type="component" value="Unassembled WGS sequence"/>
</dbReference>
<sequence>MTEMLRRDIPPQTKTFEHFNFPGPVLAETPYGVPLYIVSGEKHEVLRVDILFRRGAYNQTLPLQASSSAAIASEATEHYSSARLSELVDFYGGWIQRAVYMHATLFTLYAPKRNFSKLLALFVEVLSRPRFSRRDLTLYKERGRSEYKQMYERVDFIAAQSLRKLLYTTHPYGTTAKADDFDNLTIPLLKEYHQKTCIRKNSMAILSGNIDDKTVEQTIDALAALPEPPEKEAEEAIYPLHDSTDRFVYDEKEDALQCSVRIGGIIKKETESDNPELSILNTLLGGYFGSRLMTNIREEKGYTYGIGSSITPLRYATSINIAAQCDLKYAGSLIKEVISEINKIKEIPVKAEEIESVRQYMLGEMNRIFDSRFTFADACLSMLINEQPFDYINRKAATLLTITPEQIMATARKYLHPDKMHVAVAGGDKQFGYKISQTLKE</sequence>
<dbReference type="GO" id="GO:0046872">
    <property type="term" value="F:metal ion binding"/>
    <property type="evidence" value="ECO:0007669"/>
    <property type="project" value="InterPro"/>
</dbReference>
<dbReference type="AlphaFoldDB" id="A0A9D9E1P8"/>
<evidence type="ECO:0000313" key="3">
    <source>
        <dbReference type="Proteomes" id="UP000823636"/>
    </source>
</evidence>
<dbReference type="PANTHER" id="PTHR11851:SF224">
    <property type="entry name" value="PROCESSING PROTEASE"/>
    <property type="match status" value="1"/>
</dbReference>
<name>A0A9D9E1P8_9BACT</name>
<feature type="domain" description="Peptidase M16 C-terminal" evidence="1">
    <location>
        <begin position="184"/>
        <end position="359"/>
    </location>
</feature>
<comment type="caution">
    <text evidence="2">The sequence shown here is derived from an EMBL/GenBank/DDBJ whole genome shotgun (WGS) entry which is preliminary data.</text>
</comment>
<proteinExistence type="predicted"/>
<protein>
    <submittedName>
        <fullName evidence="2">Insulinase family protein</fullName>
    </submittedName>
</protein>
<evidence type="ECO:0000259" key="1">
    <source>
        <dbReference type="Pfam" id="PF05193"/>
    </source>
</evidence>
<dbReference type="SUPFAM" id="SSF63411">
    <property type="entry name" value="LuxS/MPP-like metallohydrolase"/>
    <property type="match status" value="2"/>
</dbReference>
<dbReference type="EMBL" id="JADIMW010000033">
    <property type="protein sequence ID" value="MBO8437927.1"/>
    <property type="molecule type" value="Genomic_DNA"/>
</dbReference>
<dbReference type="Pfam" id="PF05193">
    <property type="entry name" value="Peptidase_M16_C"/>
    <property type="match status" value="1"/>
</dbReference>
<accession>A0A9D9E1P8</accession>
<reference evidence="2" key="1">
    <citation type="submission" date="2020-10" db="EMBL/GenBank/DDBJ databases">
        <authorList>
            <person name="Gilroy R."/>
        </authorList>
    </citation>
    <scope>NUCLEOTIDE SEQUENCE</scope>
    <source>
        <strain evidence="2">G3-4614</strain>
    </source>
</reference>
<reference evidence="2" key="2">
    <citation type="journal article" date="2021" name="PeerJ">
        <title>Extensive microbial diversity within the chicken gut microbiome revealed by metagenomics and culture.</title>
        <authorList>
            <person name="Gilroy R."/>
            <person name="Ravi A."/>
            <person name="Getino M."/>
            <person name="Pursley I."/>
            <person name="Horton D.L."/>
            <person name="Alikhan N.F."/>
            <person name="Baker D."/>
            <person name="Gharbi K."/>
            <person name="Hall N."/>
            <person name="Watson M."/>
            <person name="Adriaenssens E.M."/>
            <person name="Foster-Nyarko E."/>
            <person name="Jarju S."/>
            <person name="Secka A."/>
            <person name="Antonio M."/>
            <person name="Oren A."/>
            <person name="Chaudhuri R.R."/>
            <person name="La Ragione R."/>
            <person name="Hildebrand F."/>
            <person name="Pallen M.J."/>
        </authorList>
    </citation>
    <scope>NUCLEOTIDE SEQUENCE</scope>
    <source>
        <strain evidence="2">G3-4614</strain>
    </source>
</reference>
<dbReference type="PANTHER" id="PTHR11851">
    <property type="entry name" value="METALLOPROTEASE"/>
    <property type="match status" value="1"/>
</dbReference>
<gene>
    <name evidence="2" type="ORF">IAC54_03390</name>
</gene>
<dbReference type="InterPro" id="IPR011249">
    <property type="entry name" value="Metalloenz_LuxS/M16"/>
</dbReference>
<dbReference type="InterPro" id="IPR050361">
    <property type="entry name" value="MPP/UQCRC_Complex"/>
</dbReference>
<dbReference type="Gene3D" id="3.30.830.10">
    <property type="entry name" value="Metalloenzyme, LuxS/M16 peptidase-like"/>
    <property type="match status" value="2"/>
</dbReference>
<dbReference type="InterPro" id="IPR007863">
    <property type="entry name" value="Peptidase_M16_C"/>
</dbReference>
<evidence type="ECO:0000313" key="2">
    <source>
        <dbReference type="EMBL" id="MBO8437927.1"/>
    </source>
</evidence>